<reference evidence="3 4" key="1">
    <citation type="submission" date="2020-07" db="EMBL/GenBank/DDBJ databases">
        <title>Pseudogemmobacter sp. nov., isolated from poultry manure in Taiwan.</title>
        <authorList>
            <person name="Lin S.-Y."/>
            <person name="Tang Y.-S."/>
            <person name="Young C.-C."/>
        </authorList>
    </citation>
    <scope>NUCLEOTIDE SEQUENCE [LARGE SCALE GENOMIC DNA]</scope>
    <source>
        <strain evidence="3 4">CC-YST710</strain>
    </source>
</reference>
<dbReference type="Proteomes" id="UP001198571">
    <property type="component" value="Unassembled WGS sequence"/>
</dbReference>
<evidence type="ECO:0000259" key="2">
    <source>
        <dbReference type="PROSITE" id="PS50983"/>
    </source>
</evidence>
<dbReference type="RefSeq" id="WP_226935774.1">
    <property type="nucleotide sequence ID" value="NZ_JACDXX010000010.1"/>
</dbReference>
<comment type="caution">
    <text evidence="3">The sequence shown here is derived from an EMBL/GenBank/DDBJ whole genome shotgun (WGS) entry which is preliminary data.</text>
</comment>
<gene>
    <name evidence="3" type="ORF">H0485_11735</name>
</gene>
<feature type="signal peptide" evidence="1">
    <location>
        <begin position="1"/>
        <end position="26"/>
    </location>
</feature>
<dbReference type="PANTHER" id="PTHR30535">
    <property type="entry name" value="VITAMIN B12-BINDING PROTEIN"/>
    <property type="match status" value="1"/>
</dbReference>
<evidence type="ECO:0000313" key="4">
    <source>
        <dbReference type="Proteomes" id="UP001198571"/>
    </source>
</evidence>
<feature type="domain" description="Fe/B12 periplasmic-binding" evidence="2">
    <location>
        <begin position="49"/>
        <end position="340"/>
    </location>
</feature>
<dbReference type="InterPro" id="IPR050902">
    <property type="entry name" value="ABC_Transporter_SBP"/>
</dbReference>
<evidence type="ECO:0000313" key="3">
    <source>
        <dbReference type="EMBL" id="MCB5410663.1"/>
    </source>
</evidence>
<dbReference type="PANTHER" id="PTHR30535:SF7">
    <property type="entry name" value="IRON(III) DICITRATE-BINDING PROTEIN"/>
    <property type="match status" value="1"/>
</dbReference>
<dbReference type="Gene3D" id="3.40.50.1980">
    <property type="entry name" value="Nitrogenase molybdenum iron protein domain"/>
    <property type="match status" value="2"/>
</dbReference>
<evidence type="ECO:0000256" key="1">
    <source>
        <dbReference type="SAM" id="SignalP"/>
    </source>
</evidence>
<dbReference type="PROSITE" id="PS50983">
    <property type="entry name" value="FE_B12_PBP"/>
    <property type="match status" value="1"/>
</dbReference>
<protein>
    <submittedName>
        <fullName evidence="3">ABC transporter substrate-binding protein</fullName>
    </submittedName>
</protein>
<dbReference type="InterPro" id="IPR002491">
    <property type="entry name" value="ABC_transptr_periplasmic_BD"/>
</dbReference>
<organism evidence="3 4">
    <name type="scientific">Pseudogemmobacter faecipullorum</name>
    <dbReference type="NCBI Taxonomy" id="2755041"/>
    <lineage>
        <taxon>Bacteria</taxon>
        <taxon>Pseudomonadati</taxon>
        <taxon>Pseudomonadota</taxon>
        <taxon>Alphaproteobacteria</taxon>
        <taxon>Rhodobacterales</taxon>
        <taxon>Paracoccaceae</taxon>
        <taxon>Pseudogemmobacter</taxon>
    </lineage>
</organism>
<feature type="chain" id="PRO_5047409682" evidence="1">
    <location>
        <begin position="27"/>
        <end position="340"/>
    </location>
</feature>
<name>A0ABS8CMQ3_9RHOB</name>
<accession>A0ABS8CMQ3</accession>
<dbReference type="EMBL" id="JACDXX010000010">
    <property type="protein sequence ID" value="MCB5410663.1"/>
    <property type="molecule type" value="Genomic_DNA"/>
</dbReference>
<keyword evidence="4" id="KW-1185">Reference proteome</keyword>
<keyword evidence="1" id="KW-0732">Signal</keyword>
<proteinExistence type="predicted"/>
<sequence>MQPRLKFYFSAGAALIALWPAAPVLAQTDYPLILENCGVTQTFLAAPESVVSAGQASTEILYSLGLGEKVTGTSVWFTEVLPEFAGLNAGIERLADNDASFESIVAKRPGLVTAQYEWHIGPQGIIATREQFADLQIPTYILPSDCIGKDNSAGSDGTRLQPYDMAGIYQGITELARIFDVTDRGQALVAALREREAAAVAQAEALQLDGTSAVFWFSSAEMDIDPYVAGNGGAPAWMMASLGLRNVVESAEEWPVVSWETIARADPDVIVIARMDRRRFEADDHLKKLAFLQSDPVASQMKAVRNGNIVIIDAHAMDPLIRNIAALEALAAALADLDLK</sequence>
<dbReference type="SUPFAM" id="SSF53807">
    <property type="entry name" value="Helical backbone' metal receptor"/>
    <property type="match status" value="1"/>
</dbReference>
<dbReference type="Pfam" id="PF01497">
    <property type="entry name" value="Peripla_BP_2"/>
    <property type="match status" value="1"/>
</dbReference>